<dbReference type="OrthoDB" id="4584546at2759"/>
<organism evidence="2 3">
    <name type="scientific">Chaetomium globosum (strain ATCC 6205 / CBS 148.51 / DSM 1962 / NBRC 6347 / NRRL 1970)</name>
    <name type="common">Soil fungus</name>
    <dbReference type="NCBI Taxonomy" id="306901"/>
    <lineage>
        <taxon>Eukaryota</taxon>
        <taxon>Fungi</taxon>
        <taxon>Dikarya</taxon>
        <taxon>Ascomycota</taxon>
        <taxon>Pezizomycotina</taxon>
        <taxon>Sordariomycetes</taxon>
        <taxon>Sordariomycetidae</taxon>
        <taxon>Sordariales</taxon>
        <taxon>Chaetomiaceae</taxon>
        <taxon>Chaetomium</taxon>
    </lineage>
</organism>
<reference evidence="3" key="1">
    <citation type="journal article" date="2015" name="Genome Announc.">
        <title>Draft genome sequence of the cellulolytic fungus Chaetomium globosum.</title>
        <authorList>
            <person name="Cuomo C.A."/>
            <person name="Untereiner W.A."/>
            <person name="Ma L.-J."/>
            <person name="Grabherr M."/>
            <person name="Birren B.W."/>
        </authorList>
    </citation>
    <scope>NUCLEOTIDE SEQUENCE [LARGE SCALE GENOMIC DNA]</scope>
    <source>
        <strain evidence="3">ATCC 6205 / CBS 148.51 / DSM 1962 / NBRC 6347 / NRRL 1970</strain>
    </source>
</reference>
<evidence type="ECO:0000313" key="2">
    <source>
        <dbReference type="EMBL" id="EAQ89430.1"/>
    </source>
</evidence>
<feature type="compositionally biased region" description="Basic and acidic residues" evidence="1">
    <location>
        <begin position="40"/>
        <end position="52"/>
    </location>
</feature>
<feature type="region of interest" description="Disordered" evidence="1">
    <location>
        <begin position="241"/>
        <end position="269"/>
    </location>
</feature>
<evidence type="ECO:0000256" key="1">
    <source>
        <dbReference type="SAM" id="MobiDB-lite"/>
    </source>
</evidence>
<proteinExistence type="predicted"/>
<keyword evidence="3" id="KW-1185">Reference proteome</keyword>
<dbReference type="VEuPathDB" id="FungiDB:CHGG_06049"/>
<dbReference type="AlphaFoldDB" id="Q2H5L6"/>
<dbReference type="InParanoid" id="Q2H5L6"/>
<dbReference type="GeneID" id="4390286"/>
<dbReference type="eggNOG" id="ENOG502RMZ9">
    <property type="taxonomic scope" value="Eukaryota"/>
</dbReference>
<gene>
    <name evidence="2" type="ORF">CHGG_06049</name>
</gene>
<protein>
    <submittedName>
        <fullName evidence="2">Uncharacterized protein</fullName>
    </submittedName>
</protein>
<evidence type="ECO:0000313" key="3">
    <source>
        <dbReference type="Proteomes" id="UP000001056"/>
    </source>
</evidence>
<accession>Q2H5L6</accession>
<dbReference type="HOGENOM" id="CLU_799257_0_0_1"/>
<feature type="region of interest" description="Disordered" evidence="1">
    <location>
        <begin position="327"/>
        <end position="347"/>
    </location>
</feature>
<sequence>MAAARGNGRLTKRDQGAGRARKHQNRRATAAVVVTPSRVELSKTDPPRDPSSGRRKRHKVRIRLLMPKPGMVYFCDRYLLMRERRDRAVGVAMRRAFHHLSKALLNERFAQMFEAATEVQQQHFRWWGNLNEQQQAAFNSDILFNSLRQHPSVEPWAQHISKSLLTSLFMILRAARMNWHRAPQYPFDISQHSLLAKVIDAFNATNALSWGRDAPFLRWMIRGDPGLHTKKEIMMGDVSMDVDDEDERGPGATRDMDTSSGNGGYSDGGALANPASAIPAREEMEGVITHADNVFQLTYDQVVESMRLLSIEVDVPSLVEAFARHSFNDDEGEGDSFDDLDTDMVPN</sequence>
<feature type="region of interest" description="Disordered" evidence="1">
    <location>
        <begin position="1"/>
        <end position="58"/>
    </location>
</feature>
<dbReference type="Proteomes" id="UP000001056">
    <property type="component" value="Unassembled WGS sequence"/>
</dbReference>
<feature type="compositionally biased region" description="Acidic residues" evidence="1">
    <location>
        <begin position="329"/>
        <end position="347"/>
    </location>
</feature>
<dbReference type="EMBL" id="CH408031">
    <property type="protein sequence ID" value="EAQ89430.1"/>
    <property type="molecule type" value="Genomic_DNA"/>
</dbReference>
<name>Q2H5L6_CHAGB</name>
<dbReference type="RefSeq" id="XP_001222144.1">
    <property type="nucleotide sequence ID" value="XM_001222143.1"/>
</dbReference>